<reference evidence="3 4" key="1">
    <citation type="submission" date="2021-03" db="EMBL/GenBank/DDBJ databases">
        <title>Five novel Rahnella species.</title>
        <authorList>
            <person name="Brady C."/>
            <person name="Asselin J."/>
            <person name="Beer S."/>
            <person name="Bruberg M.B."/>
            <person name="Crampton B."/>
            <person name="Venter S."/>
            <person name="Arnold D."/>
            <person name="Denman S."/>
        </authorList>
    </citation>
    <scope>NUCLEOTIDE SEQUENCE [LARGE SCALE GENOMIC DNA]</scope>
    <source>
        <strain evidence="3 4">L72c</strain>
    </source>
</reference>
<evidence type="ECO:0000256" key="1">
    <source>
        <dbReference type="ARBA" id="ARBA00009199"/>
    </source>
</evidence>
<evidence type="ECO:0000313" key="4">
    <source>
        <dbReference type="Proteomes" id="UP000699865"/>
    </source>
</evidence>
<proteinExistence type="inferred from homology"/>
<evidence type="ECO:0000259" key="2">
    <source>
        <dbReference type="Pfam" id="PF01425"/>
    </source>
</evidence>
<name>A0ABS6L1X7_9GAMM</name>
<dbReference type="RefSeq" id="WP_217138410.1">
    <property type="nucleotide sequence ID" value="NZ_JAFMOU010000067.1"/>
</dbReference>
<dbReference type="Pfam" id="PF01425">
    <property type="entry name" value="Amidase"/>
    <property type="match status" value="1"/>
</dbReference>
<dbReference type="InterPro" id="IPR023631">
    <property type="entry name" value="Amidase_dom"/>
</dbReference>
<gene>
    <name evidence="3" type="ORF">J1786_12280</name>
</gene>
<feature type="domain" description="Amidase" evidence="2">
    <location>
        <begin position="29"/>
        <end position="435"/>
    </location>
</feature>
<dbReference type="InterPro" id="IPR000120">
    <property type="entry name" value="Amidase"/>
</dbReference>
<comment type="caution">
    <text evidence="3">The sequence shown here is derived from an EMBL/GenBank/DDBJ whole genome shotgun (WGS) entry which is preliminary data.</text>
</comment>
<accession>A0ABS6L1X7</accession>
<dbReference type="InterPro" id="IPR020556">
    <property type="entry name" value="Amidase_CS"/>
</dbReference>
<dbReference type="PANTHER" id="PTHR11895">
    <property type="entry name" value="TRANSAMIDASE"/>
    <property type="match status" value="1"/>
</dbReference>
<protein>
    <submittedName>
        <fullName evidence="3">Amidase</fullName>
    </submittedName>
</protein>
<dbReference type="EMBL" id="JAFMOU010000067">
    <property type="protein sequence ID" value="MBU9835579.1"/>
    <property type="molecule type" value="Genomic_DNA"/>
</dbReference>
<dbReference type="PROSITE" id="PS00571">
    <property type="entry name" value="AMIDASES"/>
    <property type="match status" value="1"/>
</dbReference>
<keyword evidence="4" id="KW-1185">Reference proteome</keyword>
<evidence type="ECO:0000313" key="3">
    <source>
        <dbReference type="EMBL" id="MBU9835579.1"/>
    </source>
</evidence>
<dbReference type="Proteomes" id="UP000699865">
    <property type="component" value="Unassembled WGS sequence"/>
</dbReference>
<dbReference type="PANTHER" id="PTHR11895:SF7">
    <property type="entry name" value="GLUTAMYL-TRNA(GLN) AMIDOTRANSFERASE SUBUNIT A, MITOCHONDRIAL"/>
    <property type="match status" value="1"/>
</dbReference>
<comment type="similarity">
    <text evidence="1">Belongs to the amidase family.</text>
</comment>
<organism evidence="3 4">
    <name type="scientific">Rahnella perminowiae</name>
    <dbReference type="NCBI Taxonomy" id="2816244"/>
    <lineage>
        <taxon>Bacteria</taxon>
        <taxon>Pseudomonadati</taxon>
        <taxon>Pseudomonadota</taxon>
        <taxon>Gammaproteobacteria</taxon>
        <taxon>Enterobacterales</taxon>
        <taxon>Yersiniaceae</taxon>
        <taxon>Rahnella</taxon>
    </lineage>
</organism>
<sequence length="447" mass="47995">MFRQEDYAKASVTELLQKLQHGETRAAALTEFALAIIAEREPALNAITWLYADEARQAAIASDEKRRRGHPCGRLEGIPLLVKDNIDVAGWPTTAGSKALLGIIADHDAPLVKRLREEGAILLGKTAMHELAAGITGASSLSGYTHNAYRPGYNPGGSSSGSAVAVAAGYVPFAVGTDTAGSVRIPAAFNLLYGLRPTRGSVPMAGIVPLSPTQDIAGPLVRHAKDLRWVTEVMTGKSFPLRGETLRIGWLDSAFNDISDTSRNKMRAAVQNIGAEVVMVGVTSLDSLAEAANIIAYEFAESLNAFLSARPQASFTSLQEIVAANIHHPQLDAVFRARAEHAGTNSPEYRGVQQRQRDFYNLLKALFADHDINLLAYPVMRHPPVKHGETQTGSNALFAATSGAPALTFPVGFDEQGFPLGLELLALRDREDLLLNVFLKEQNGAAD</sequence>